<sequence>MDNIDDDGAHVSRPEHDCEAAGTLEFVATYGAPGVGQAWTCTACGRDWSRVGGTFWPADQGVHILSIEDVK</sequence>
<gene>
    <name evidence="1" type="ORF">JD81_05834</name>
</gene>
<dbReference type="OrthoDB" id="9866983at2"/>
<reference evidence="1 2" key="1">
    <citation type="submission" date="2019-07" db="EMBL/GenBank/DDBJ databases">
        <title>R&amp;d 2014.</title>
        <authorList>
            <person name="Klenk H.-P."/>
        </authorList>
    </citation>
    <scope>NUCLEOTIDE SEQUENCE [LARGE SCALE GENOMIC DNA]</scope>
    <source>
        <strain evidence="1 2">DSM 43912</strain>
    </source>
</reference>
<organism evidence="1 2">
    <name type="scientific">Micromonospora sagamiensis</name>
    <dbReference type="NCBI Taxonomy" id="47875"/>
    <lineage>
        <taxon>Bacteria</taxon>
        <taxon>Bacillati</taxon>
        <taxon>Actinomycetota</taxon>
        <taxon>Actinomycetes</taxon>
        <taxon>Micromonosporales</taxon>
        <taxon>Micromonosporaceae</taxon>
        <taxon>Micromonospora</taxon>
    </lineage>
</organism>
<evidence type="ECO:0000313" key="1">
    <source>
        <dbReference type="EMBL" id="TWJ32259.1"/>
    </source>
</evidence>
<evidence type="ECO:0000313" key="2">
    <source>
        <dbReference type="Proteomes" id="UP000319728"/>
    </source>
</evidence>
<dbReference type="RefSeq" id="WP_145821571.1">
    <property type="nucleotide sequence ID" value="NZ_AP023438.1"/>
</dbReference>
<name>A0A562WPN1_9ACTN</name>
<keyword evidence="2" id="KW-1185">Reference proteome</keyword>
<dbReference type="EMBL" id="VLLP01000001">
    <property type="protein sequence ID" value="TWJ32259.1"/>
    <property type="molecule type" value="Genomic_DNA"/>
</dbReference>
<comment type="caution">
    <text evidence="1">The sequence shown here is derived from an EMBL/GenBank/DDBJ whole genome shotgun (WGS) entry which is preliminary data.</text>
</comment>
<proteinExistence type="predicted"/>
<accession>A0A562WPN1</accession>
<dbReference type="AlphaFoldDB" id="A0A562WPN1"/>
<dbReference type="Proteomes" id="UP000319728">
    <property type="component" value="Unassembled WGS sequence"/>
</dbReference>
<protein>
    <submittedName>
        <fullName evidence="1">Uncharacterized protein</fullName>
    </submittedName>
</protein>